<keyword evidence="3" id="KW-1185">Reference proteome</keyword>
<evidence type="ECO:0000313" key="2">
    <source>
        <dbReference type="EMBL" id="ROO27421.1"/>
    </source>
</evidence>
<evidence type="ECO:0008006" key="4">
    <source>
        <dbReference type="Google" id="ProtNLM"/>
    </source>
</evidence>
<reference evidence="2 3" key="1">
    <citation type="submission" date="2013-10" db="EMBL/GenBank/DDBJ databases">
        <title>Salinisphaera japonica YTM-1 Genome Sequencing.</title>
        <authorList>
            <person name="Lai Q."/>
            <person name="Li C."/>
            <person name="Shao Z."/>
        </authorList>
    </citation>
    <scope>NUCLEOTIDE SEQUENCE [LARGE SCALE GENOMIC DNA]</scope>
    <source>
        <strain evidence="2 3">YTM-1</strain>
    </source>
</reference>
<accession>A0A423PPF7</accession>
<dbReference type="OrthoDB" id="5641137at2"/>
<dbReference type="PIRSF" id="PIRSF028538">
    <property type="entry name" value="DUF1820"/>
    <property type="match status" value="1"/>
</dbReference>
<dbReference type="RefSeq" id="WP_123658379.1">
    <property type="nucleotide sequence ID" value="NZ_AYKG01000027.1"/>
</dbReference>
<organism evidence="2 3">
    <name type="scientific">Salinisphaera japonica YTM-1</name>
    <dbReference type="NCBI Taxonomy" id="1209778"/>
    <lineage>
        <taxon>Bacteria</taxon>
        <taxon>Pseudomonadati</taxon>
        <taxon>Pseudomonadota</taxon>
        <taxon>Gammaproteobacteria</taxon>
        <taxon>Salinisphaerales</taxon>
        <taxon>Salinisphaeraceae</taxon>
        <taxon>Salinisphaera</taxon>
    </lineage>
</organism>
<proteinExistence type="predicted"/>
<evidence type="ECO:0000313" key="3">
    <source>
        <dbReference type="Proteomes" id="UP000285310"/>
    </source>
</evidence>
<feature type="region of interest" description="Disordered" evidence="1">
    <location>
        <begin position="88"/>
        <end position="118"/>
    </location>
</feature>
<dbReference type="InterPro" id="IPR014949">
    <property type="entry name" value="DUF1820"/>
</dbReference>
<sequence length="118" mass="13193">MADADSKHRLYRVSFHNQGEVYEIYARQIAQGGLFGFVEIEQLVFHEHTTVLIDPAEEKLADEFAGVTRSYIPMHSIIRIDEVDRRGKAKITPGEGKSESKVRPFPVYTRGGPSGSGT</sequence>
<name>A0A423PPF7_9GAMM</name>
<dbReference type="InParanoid" id="A0A423PPF7"/>
<evidence type="ECO:0000256" key="1">
    <source>
        <dbReference type="SAM" id="MobiDB-lite"/>
    </source>
</evidence>
<dbReference type="Pfam" id="PF08850">
    <property type="entry name" value="DUF1820"/>
    <property type="match status" value="1"/>
</dbReference>
<gene>
    <name evidence="2" type="ORF">SAJA_09395</name>
</gene>
<dbReference type="AlphaFoldDB" id="A0A423PPF7"/>
<dbReference type="Proteomes" id="UP000285310">
    <property type="component" value="Unassembled WGS sequence"/>
</dbReference>
<comment type="caution">
    <text evidence="2">The sequence shown here is derived from an EMBL/GenBank/DDBJ whole genome shotgun (WGS) entry which is preliminary data.</text>
</comment>
<dbReference type="EMBL" id="AYKG01000027">
    <property type="protein sequence ID" value="ROO27421.1"/>
    <property type="molecule type" value="Genomic_DNA"/>
</dbReference>
<protein>
    <recommendedName>
        <fullName evidence="4">DUF1820 domain-containing protein</fullName>
    </recommendedName>
</protein>